<gene>
    <name evidence="1" type="ORF">GCM10011399_09860</name>
</gene>
<sequence length="277" mass="30144">MSHDDDLVYHYTDANGLKGILDSGKFWATDMQYLNDSAELTLLQVEAIEELRSYASIHLQHAEIIELAIPMLPLESGSHYSISFSEDPDSLSQWRGYGGVQGYAIGFSKDSLARVAQNDDDGARFGSCEYDPTVRAAQISKTVRDAISMLNDETAMHSPTWGGAPAELAVNVAGGFGAVAPFIKHESFHEEHEFRIVVHSVSGGRIRVRNRSGELVPYIEVSAPVGTSGSEVASMNGLRSIVIGPTATRKRMKSLSAYLSYLGLQTTIELSSTPYLP</sequence>
<organism evidence="1 2">
    <name type="scientific">Subtercola lobariae</name>
    <dbReference type="NCBI Taxonomy" id="1588641"/>
    <lineage>
        <taxon>Bacteria</taxon>
        <taxon>Bacillati</taxon>
        <taxon>Actinomycetota</taxon>
        <taxon>Actinomycetes</taxon>
        <taxon>Micrococcales</taxon>
        <taxon>Microbacteriaceae</taxon>
        <taxon>Subtercola</taxon>
    </lineage>
</organism>
<reference evidence="1 2" key="1">
    <citation type="journal article" date="2014" name="Int. J. Syst. Evol. Microbiol.">
        <title>Complete genome sequence of Corynebacterium casei LMG S-19264T (=DSM 44701T), isolated from a smear-ripened cheese.</title>
        <authorList>
            <consortium name="US DOE Joint Genome Institute (JGI-PGF)"/>
            <person name="Walter F."/>
            <person name="Albersmeier A."/>
            <person name="Kalinowski J."/>
            <person name="Ruckert C."/>
        </authorList>
    </citation>
    <scope>NUCLEOTIDE SEQUENCE [LARGE SCALE GENOMIC DNA]</scope>
    <source>
        <strain evidence="1 2">CGMCC 1.12976</strain>
    </source>
</reference>
<accession>A0A917B3Z6</accession>
<keyword evidence="2" id="KW-1185">Reference proteome</keyword>
<comment type="caution">
    <text evidence="1">The sequence shown here is derived from an EMBL/GenBank/DDBJ whole genome shotgun (WGS) entry which is preliminary data.</text>
</comment>
<name>A0A917B3Z6_9MICO</name>
<dbReference type="RefSeq" id="WP_188674716.1">
    <property type="nucleotide sequence ID" value="NZ_BMGP01000002.1"/>
</dbReference>
<dbReference type="Proteomes" id="UP000598775">
    <property type="component" value="Unassembled WGS sequence"/>
</dbReference>
<protein>
    <recommendedName>
        <fullName evidence="3">DUF2971 domain-containing protein</fullName>
    </recommendedName>
</protein>
<evidence type="ECO:0008006" key="3">
    <source>
        <dbReference type="Google" id="ProtNLM"/>
    </source>
</evidence>
<evidence type="ECO:0000313" key="2">
    <source>
        <dbReference type="Proteomes" id="UP000598775"/>
    </source>
</evidence>
<dbReference type="EMBL" id="BMGP01000002">
    <property type="protein sequence ID" value="GGF18191.1"/>
    <property type="molecule type" value="Genomic_DNA"/>
</dbReference>
<dbReference type="AlphaFoldDB" id="A0A917B3Z6"/>
<evidence type="ECO:0000313" key="1">
    <source>
        <dbReference type="EMBL" id="GGF18191.1"/>
    </source>
</evidence>
<dbReference type="InterPro" id="IPR021352">
    <property type="entry name" value="DUF2971"/>
</dbReference>
<dbReference type="Pfam" id="PF11185">
    <property type="entry name" value="DUF2971"/>
    <property type="match status" value="1"/>
</dbReference>
<proteinExistence type="predicted"/>